<protein>
    <submittedName>
        <fullName evidence="1">Immunity protein 23</fullName>
    </submittedName>
</protein>
<organism evidence="1 2">
    <name type="scientific">Photorhabdus aegyptia</name>
    <dbReference type="NCBI Taxonomy" id="2805098"/>
    <lineage>
        <taxon>Bacteria</taxon>
        <taxon>Pseudomonadati</taxon>
        <taxon>Pseudomonadota</taxon>
        <taxon>Gammaproteobacteria</taxon>
        <taxon>Enterobacterales</taxon>
        <taxon>Morganellaceae</taxon>
        <taxon>Photorhabdus</taxon>
    </lineage>
</organism>
<comment type="caution">
    <text evidence="1">The sequence shown here is derived from an EMBL/GenBank/DDBJ whole genome shotgun (WGS) entry which is preliminary data.</text>
</comment>
<dbReference type="AlphaFoldDB" id="A0A022PE32"/>
<proteinExistence type="predicted"/>
<reference evidence="1 2" key="1">
    <citation type="submission" date="2014-03" db="EMBL/GenBank/DDBJ databases">
        <title>Draft Genome of Photorhabdus luminescens BA1, an Egyptian Isolate.</title>
        <authorList>
            <person name="Ghazal S."/>
            <person name="Hurst S.G.IV."/>
            <person name="Morris K."/>
            <person name="Thomas K."/>
            <person name="Tisa L.S."/>
        </authorList>
    </citation>
    <scope>NUCLEOTIDE SEQUENCE [LARGE SCALE GENOMIC DNA]</scope>
    <source>
        <strain evidence="1 2">BA1</strain>
    </source>
</reference>
<name>A0A022PE32_9GAMM</name>
<evidence type="ECO:0000313" key="1">
    <source>
        <dbReference type="EMBL" id="EYU13931.1"/>
    </source>
</evidence>
<keyword evidence="2" id="KW-1185">Reference proteome</keyword>
<dbReference type="Proteomes" id="UP000023464">
    <property type="component" value="Unassembled WGS sequence"/>
</dbReference>
<dbReference type="EMBL" id="JFGV01000064">
    <property type="protein sequence ID" value="EYU13931.1"/>
    <property type="molecule type" value="Genomic_DNA"/>
</dbReference>
<evidence type="ECO:0000313" key="2">
    <source>
        <dbReference type="Proteomes" id="UP000023464"/>
    </source>
</evidence>
<dbReference type="Pfam" id="PF15593">
    <property type="entry name" value="Imm42"/>
    <property type="match status" value="1"/>
</dbReference>
<accession>A0A022PE32</accession>
<dbReference type="RefSeq" id="WP_036781657.1">
    <property type="nucleotide sequence ID" value="NZ_CAWLTM010000051.1"/>
</dbReference>
<gene>
    <name evidence="1" type="ORF">BA1DRAFT_03549</name>
</gene>
<dbReference type="InterPro" id="IPR028958">
    <property type="entry name" value="Imm42"/>
</dbReference>
<dbReference type="PATRIC" id="fig|1393736.3.peg.3620"/>
<sequence length="180" mass="20895">MIFGDPYRFAVLIQHLPEWSDDTYKNGLFHFCIDGFFFPEEIRTSTLWVDIFSLKDNTNALFSFQENKALFEKETKDAFNFMLGMISPGLIGQDEPDNFEQSYQYQASTENINDAGFIVFAVSYGDMVRILGAKYSELKQDEHGNSFWETITNPDIREAILYKSEVNEIISKAFEYYSTI</sequence>